<dbReference type="GO" id="GO:0005783">
    <property type="term" value="C:endoplasmic reticulum"/>
    <property type="evidence" value="ECO:0007669"/>
    <property type="project" value="UniProtKB-SubCell"/>
</dbReference>
<evidence type="ECO:0000256" key="5">
    <source>
        <dbReference type="ARBA" id="ARBA00022824"/>
    </source>
</evidence>
<protein>
    <recommendedName>
        <fullName evidence="7">U-box domain-containing protein</fullName>
    </recommendedName>
</protein>
<keyword evidence="4" id="KW-0963">Cytoplasm</keyword>
<dbReference type="eggNOG" id="KOG4500">
    <property type="taxonomic scope" value="Eukaryota"/>
</dbReference>
<name>A0A0D2WPJ0_CAPO3</name>
<dbReference type="InterPro" id="IPR016024">
    <property type="entry name" value="ARM-type_fold"/>
</dbReference>
<organism evidence="8 9">
    <name type="scientific">Capsaspora owczarzaki (strain ATCC 30864)</name>
    <dbReference type="NCBI Taxonomy" id="595528"/>
    <lineage>
        <taxon>Eukaryota</taxon>
        <taxon>Filasterea</taxon>
        <taxon>Capsaspora</taxon>
    </lineage>
</organism>
<dbReference type="AlphaFoldDB" id="A0A0D2WPJ0"/>
<evidence type="ECO:0000313" key="9">
    <source>
        <dbReference type="Proteomes" id="UP000008743"/>
    </source>
</evidence>
<dbReference type="EMBL" id="KE346365">
    <property type="protein sequence ID" value="KJE93330.1"/>
    <property type="molecule type" value="Genomic_DNA"/>
</dbReference>
<evidence type="ECO:0000259" key="7">
    <source>
        <dbReference type="Pfam" id="PF25598"/>
    </source>
</evidence>
<dbReference type="SMART" id="SM00185">
    <property type="entry name" value="ARM"/>
    <property type="match status" value="8"/>
</dbReference>
<dbReference type="InterPro" id="IPR040144">
    <property type="entry name" value="RAP1GDS1"/>
</dbReference>
<accession>A0A0D2WPJ0</accession>
<dbReference type="PhylomeDB" id="A0A0D2WPJ0"/>
<dbReference type="Gene3D" id="1.25.10.10">
    <property type="entry name" value="Leucine-rich Repeat Variant"/>
    <property type="match status" value="2"/>
</dbReference>
<evidence type="ECO:0000256" key="4">
    <source>
        <dbReference type="ARBA" id="ARBA00022490"/>
    </source>
</evidence>
<reference evidence="9" key="1">
    <citation type="submission" date="2011-02" db="EMBL/GenBank/DDBJ databases">
        <title>The Genome Sequence of Capsaspora owczarzaki ATCC 30864.</title>
        <authorList>
            <person name="Russ C."/>
            <person name="Cuomo C."/>
            <person name="Burger G."/>
            <person name="Gray M.W."/>
            <person name="Holland P.W.H."/>
            <person name="King N."/>
            <person name="Lang F.B.F."/>
            <person name="Roger A.J."/>
            <person name="Ruiz-Trillo I."/>
            <person name="Young S.K."/>
            <person name="Zeng Q."/>
            <person name="Gargeya S."/>
            <person name="Alvarado L."/>
            <person name="Berlin A."/>
            <person name="Chapman S.B."/>
            <person name="Chen Z."/>
            <person name="Freedman E."/>
            <person name="Gellesch M."/>
            <person name="Goldberg J."/>
            <person name="Griggs A."/>
            <person name="Gujja S."/>
            <person name="Heilman E."/>
            <person name="Heiman D."/>
            <person name="Howarth C."/>
            <person name="Mehta T."/>
            <person name="Neiman D."/>
            <person name="Pearson M."/>
            <person name="Roberts A."/>
            <person name="Saif S."/>
            <person name="Shea T."/>
            <person name="Shenoy N."/>
            <person name="Sisk P."/>
            <person name="Stolte C."/>
            <person name="Sykes S."/>
            <person name="White J."/>
            <person name="Yandava C."/>
            <person name="Haas B."/>
            <person name="Nusbaum C."/>
            <person name="Birren B."/>
        </authorList>
    </citation>
    <scope>NUCLEOTIDE SEQUENCE</scope>
    <source>
        <strain evidence="9">ATCC 30864</strain>
    </source>
</reference>
<dbReference type="GO" id="GO:0005829">
    <property type="term" value="C:cytosol"/>
    <property type="evidence" value="ECO:0007669"/>
    <property type="project" value="UniProtKB-SubCell"/>
</dbReference>
<dbReference type="SUPFAM" id="SSF48371">
    <property type="entry name" value="ARM repeat"/>
    <property type="match status" value="1"/>
</dbReference>
<evidence type="ECO:0000256" key="6">
    <source>
        <dbReference type="ARBA" id="ARBA00023128"/>
    </source>
</evidence>
<dbReference type="Pfam" id="PF25598">
    <property type="entry name" value="ARM_PUB"/>
    <property type="match status" value="1"/>
</dbReference>
<feature type="domain" description="U-box" evidence="7">
    <location>
        <begin position="74"/>
        <end position="285"/>
    </location>
</feature>
<keyword evidence="9" id="KW-1185">Reference proteome</keyword>
<proteinExistence type="predicted"/>
<sequence length="626" mass="65623">MTKLNWTPTTVIPLADLDDLARQLQHELDAAADDDGDQTSSTESPVAVISAPAIAGASALAYTIDQRAGAADDEHVAAAAHIVALLAASESNRGALREAGLVAPLAKALQPVSVASLNAKAPRQIMRALANMSFDNDETRAQIIAAGAVASQVALLVEAVAALRSSPGSVREGTVLLRICAGFVLNVSADNADSQKAFVEAGAVAPLVTVVEKFVDTAPDAVTMSLRALASLAEVEQGKAALLGASIVPVLVDALSRTSDEGVQELSVAALELLVEDESGRVQFAGPLLLHKLIVFVNSGGNGLATSEVIGSVAKVVSTALTEDECMLPMFQPSTDGNPLSEFLRWMEHSEATVRMAGALSVGNLARRDDHCMQLFAAGIVAPLSKLFPATDAREQHAALGAIKNLSMPADNKEKMLTSQLLDDFNPLLHSPHTAIQYLAVSTLRSLCNNCGANVPKLLARDEILLRCIELLKSEHVGTQCESGRLFCNLIRYVDVGETIDAVIAIPGALDAVSSLFASEHVMLHGEAIFALSVLVKVRPGTVDKLLHLESKLLKIAQSSTTANASPVVSANALTLLLHLFTAAPTQQLSTETTEGIQDLAQDETVDPILRAKAKEVADALASLHP</sequence>
<dbReference type="InterPro" id="IPR011989">
    <property type="entry name" value="ARM-like"/>
</dbReference>
<keyword evidence="5" id="KW-0256">Endoplasmic reticulum</keyword>
<evidence type="ECO:0000256" key="1">
    <source>
        <dbReference type="ARBA" id="ARBA00004173"/>
    </source>
</evidence>
<dbReference type="GO" id="GO:0005085">
    <property type="term" value="F:guanyl-nucleotide exchange factor activity"/>
    <property type="evidence" value="ECO:0007669"/>
    <property type="project" value="InterPro"/>
</dbReference>
<gene>
    <name evidence="8" type="ORF">CAOG_004136</name>
</gene>
<dbReference type="InParanoid" id="A0A0D2WPJ0"/>
<evidence type="ECO:0000256" key="3">
    <source>
        <dbReference type="ARBA" id="ARBA00004514"/>
    </source>
</evidence>
<keyword evidence="6" id="KW-0496">Mitochondrion</keyword>
<dbReference type="Proteomes" id="UP000008743">
    <property type="component" value="Unassembled WGS sequence"/>
</dbReference>
<comment type="subcellular location">
    <subcellularLocation>
        <location evidence="3">Cytoplasm</location>
        <location evidence="3">Cytosol</location>
    </subcellularLocation>
    <subcellularLocation>
        <location evidence="2">Endoplasmic reticulum</location>
    </subcellularLocation>
    <subcellularLocation>
        <location evidence="1">Mitochondrion</location>
    </subcellularLocation>
</comment>
<dbReference type="RefSeq" id="XP_004347961.1">
    <property type="nucleotide sequence ID" value="XM_004347911.2"/>
</dbReference>
<dbReference type="STRING" id="595528.A0A0D2WPJ0"/>
<dbReference type="OrthoDB" id="26149at2759"/>
<evidence type="ECO:0000256" key="2">
    <source>
        <dbReference type="ARBA" id="ARBA00004240"/>
    </source>
</evidence>
<dbReference type="InterPro" id="IPR000225">
    <property type="entry name" value="Armadillo"/>
</dbReference>
<dbReference type="InterPro" id="IPR058678">
    <property type="entry name" value="ARM_PUB"/>
</dbReference>
<dbReference type="PANTHER" id="PTHR10957">
    <property type="entry name" value="RAP1 GTPASE-GDP DISSOCIATION STIMULATOR 1"/>
    <property type="match status" value="1"/>
</dbReference>
<evidence type="ECO:0000313" key="8">
    <source>
        <dbReference type="EMBL" id="KJE93330.1"/>
    </source>
</evidence>
<dbReference type="GO" id="GO:0005739">
    <property type="term" value="C:mitochondrion"/>
    <property type="evidence" value="ECO:0007669"/>
    <property type="project" value="UniProtKB-SubCell"/>
</dbReference>
<dbReference type="OMA" id="ICFDNTH"/>